<name>A0A840BEL5_9RHOO</name>
<dbReference type="PANTHER" id="PTHR30435">
    <property type="entry name" value="FLAGELLAR PROTEIN"/>
    <property type="match status" value="1"/>
</dbReference>
<comment type="subcellular location">
    <subcellularLocation>
        <location evidence="1 6">Bacterial flagellum basal body</location>
    </subcellularLocation>
</comment>
<keyword evidence="3 6" id="KW-0975">Bacterial flagellum</keyword>
<dbReference type="InterPro" id="IPR037925">
    <property type="entry name" value="FlgE/F/G-like"/>
</dbReference>
<dbReference type="InterPro" id="IPR053967">
    <property type="entry name" value="LlgE_F_G-like_D1"/>
</dbReference>
<dbReference type="GO" id="GO:0071978">
    <property type="term" value="P:bacterial-type flagellum-dependent swarming motility"/>
    <property type="evidence" value="ECO:0007669"/>
    <property type="project" value="TreeGrafter"/>
</dbReference>
<dbReference type="SUPFAM" id="SSF117143">
    <property type="entry name" value="Flagellar hook protein flgE"/>
    <property type="match status" value="1"/>
</dbReference>
<dbReference type="Pfam" id="PF06429">
    <property type="entry name" value="Flg_bbr_C"/>
    <property type="match status" value="1"/>
</dbReference>
<dbReference type="PANTHER" id="PTHR30435:SF18">
    <property type="entry name" value="FLAGELLAR BASAL-BODY ROD PROTEIN FLGF"/>
    <property type="match status" value="1"/>
</dbReference>
<evidence type="ECO:0000256" key="3">
    <source>
        <dbReference type="ARBA" id="ARBA00023143"/>
    </source>
</evidence>
<feature type="domain" description="Flagellar hook protein FlgE/F/G-like D1" evidence="8">
    <location>
        <begin position="81"/>
        <end position="146"/>
    </location>
</feature>
<dbReference type="InterPro" id="IPR010930">
    <property type="entry name" value="Flg_bb/hook_C_dom"/>
</dbReference>
<dbReference type="InterPro" id="IPR012836">
    <property type="entry name" value="FlgF"/>
</dbReference>
<dbReference type="AlphaFoldDB" id="A0A840BEL5"/>
<dbReference type="Pfam" id="PF22692">
    <property type="entry name" value="LlgE_F_G_D1"/>
    <property type="match status" value="1"/>
</dbReference>
<dbReference type="NCBIfam" id="TIGR03506">
    <property type="entry name" value="FlgEFG_subfam"/>
    <property type="match status" value="1"/>
</dbReference>
<protein>
    <recommendedName>
        <fullName evidence="5 6">Flagellar basal-body rod protein FlgF</fullName>
    </recommendedName>
</protein>
<keyword evidence="9" id="KW-0969">Cilium</keyword>
<keyword evidence="9" id="KW-0282">Flagellum</keyword>
<dbReference type="GO" id="GO:0030694">
    <property type="term" value="C:bacterial-type flagellum basal body, rod"/>
    <property type="evidence" value="ECO:0007669"/>
    <property type="project" value="UniProtKB-UniRule"/>
</dbReference>
<evidence type="ECO:0000259" key="7">
    <source>
        <dbReference type="Pfam" id="PF06429"/>
    </source>
</evidence>
<keyword evidence="9" id="KW-0966">Cell projection</keyword>
<evidence type="ECO:0000256" key="6">
    <source>
        <dbReference type="RuleBase" id="RU362116"/>
    </source>
</evidence>
<dbReference type="NCBIfam" id="NF009280">
    <property type="entry name" value="PRK12640.1"/>
    <property type="match status" value="1"/>
</dbReference>
<dbReference type="EMBL" id="JACIET010000001">
    <property type="protein sequence ID" value="MBB4011133.1"/>
    <property type="molecule type" value="Genomic_DNA"/>
</dbReference>
<evidence type="ECO:0000259" key="8">
    <source>
        <dbReference type="Pfam" id="PF22692"/>
    </source>
</evidence>
<keyword evidence="10" id="KW-1185">Reference proteome</keyword>
<comment type="subunit">
    <text evidence="4 6">The basal body constitutes a major portion of the flagellar organelle and consists of five rings (E,L,P,S, and M) mounted on a central rod. The rod consists of about 26 subunits of FlgG in the distal portion, and FlgB, FlgC and FlgF are thought to build up the proximal portion of the rod with about 6 subunits each.</text>
</comment>
<comment type="similarity">
    <text evidence="2 6">Belongs to the flagella basal body rod proteins family.</text>
</comment>
<comment type="caution">
    <text evidence="9">The sequence shown here is derived from an EMBL/GenBank/DDBJ whole genome shotgun (WGS) entry which is preliminary data.</text>
</comment>
<evidence type="ECO:0000256" key="5">
    <source>
        <dbReference type="ARBA" id="ARBA00040228"/>
    </source>
</evidence>
<evidence type="ECO:0000313" key="9">
    <source>
        <dbReference type="EMBL" id="MBB4011133.1"/>
    </source>
</evidence>
<dbReference type="RefSeq" id="WP_183631431.1">
    <property type="nucleotide sequence ID" value="NZ_BAABLE010000011.1"/>
</dbReference>
<feature type="domain" description="Flagellar basal-body/hook protein C-terminal" evidence="7">
    <location>
        <begin position="198"/>
        <end position="241"/>
    </location>
</feature>
<dbReference type="NCBIfam" id="TIGR02490">
    <property type="entry name" value="flgF"/>
    <property type="match status" value="1"/>
</dbReference>
<evidence type="ECO:0000256" key="4">
    <source>
        <dbReference type="ARBA" id="ARBA00038560"/>
    </source>
</evidence>
<dbReference type="InterPro" id="IPR020013">
    <property type="entry name" value="Flagellar_FlgE/F/G"/>
</dbReference>
<dbReference type="Proteomes" id="UP000561045">
    <property type="component" value="Unassembled WGS sequence"/>
</dbReference>
<accession>A0A840BEL5</accession>
<evidence type="ECO:0000256" key="1">
    <source>
        <dbReference type="ARBA" id="ARBA00004117"/>
    </source>
</evidence>
<organism evidence="9 10">
    <name type="scientific">Niveibacterium umoris</name>
    <dbReference type="NCBI Taxonomy" id="1193620"/>
    <lineage>
        <taxon>Bacteria</taxon>
        <taxon>Pseudomonadati</taxon>
        <taxon>Pseudomonadota</taxon>
        <taxon>Betaproteobacteria</taxon>
        <taxon>Rhodocyclales</taxon>
        <taxon>Rhodocyclaceae</taxon>
        <taxon>Niveibacterium</taxon>
    </lineage>
</organism>
<evidence type="ECO:0000313" key="10">
    <source>
        <dbReference type="Proteomes" id="UP000561045"/>
    </source>
</evidence>
<gene>
    <name evidence="9" type="ORF">GGR36_000441</name>
</gene>
<evidence type="ECO:0000256" key="2">
    <source>
        <dbReference type="ARBA" id="ARBA00009677"/>
    </source>
</evidence>
<reference evidence="9 10" key="1">
    <citation type="submission" date="2020-08" db="EMBL/GenBank/DDBJ databases">
        <title>Genomic Encyclopedia of Type Strains, Phase IV (KMG-IV): sequencing the most valuable type-strain genomes for metagenomic binning, comparative biology and taxonomic classification.</title>
        <authorList>
            <person name="Goeker M."/>
        </authorList>
    </citation>
    <scope>NUCLEOTIDE SEQUENCE [LARGE SCALE GENOMIC DNA]</scope>
    <source>
        <strain evidence="9 10">DSM 106739</strain>
    </source>
</reference>
<sequence length="246" mass="26232">MDRAIYTAMTGAKSTLLQQAAVGHNLSNATTDGFRTEMHRLRAVPVLSPAQPSRAFVVDASVASDFTPGALQQTGRPLDVALHGKGWFALQMPDGSEAYTRAGRFEVDANGQLVNERGLQVQGEGGPIALPPDNRYEIAADGTISAIPRTGSRNAAEVVGRLKLVNPDEASLKRGDDGYFRLANGQQADPDANVRVAGGYVEASNVNVVEQMVNMISLAKHFELQTRMISSLDTNAKTADQVLAIT</sequence>
<proteinExistence type="inferred from homology"/>